<dbReference type="SUPFAM" id="SSF52540">
    <property type="entry name" value="P-loop containing nucleoside triphosphate hydrolases"/>
    <property type="match status" value="1"/>
</dbReference>
<organism evidence="2 3">
    <name type="scientific">Acanthamoeba castellanii (strain ATCC 30010 / Neff)</name>
    <dbReference type="NCBI Taxonomy" id="1257118"/>
    <lineage>
        <taxon>Eukaryota</taxon>
        <taxon>Amoebozoa</taxon>
        <taxon>Discosea</taxon>
        <taxon>Longamoebia</taxon>
        <taxon>Centramoebida</taxon>
        <taxon>Acanthamoebidae</taxon>
        <taxon>Acanthamoeba</taxon>
    </lineage>
</organism>
<dbReference type="OMA" id="YVINLHE"/>
<evidence type="ECO:0008006" key="4">
    <source>
        <dbReference type="Google" id="ProtNLM"/>
    </source>
</evidence>
<dbReference type="InterPro" id="IPR027417">
    <property type="entry name" value="P-loop_NTPase"/>
</dbReference>
<evidence type="ECO:0000256" key="1">
    <source>
        <dbReference type="SAM" id="Coils"/>
    </source>
</evidence>
<dbReference type="STRING" id="1257118.L8H3H6"/>
<reference evidence="2 3" key="1">
    <citation type="journal article" date="2013" name="Genome Biol.">
        <title>Genome of Acanthamoeba castellanii highlights extensive lateral gene transfer and early evolution of tyrosine kinase signaling.</title>
        <authorList>
            <person name="Clarke M."/>
            <person name="Lohan A.J."/>
            <person name="Liu B."/>
            <person name="Lagkouvardos I."/>
            <person name="Roy S."/>
            <person name="Zafar N."/>
            <person name="Bertelli C."/>
            <person name="Schilde C."/>
            <person name="Kianianmomeni A."/>
            <person name="Burglin T.R."/>
            <person name="Frech C."/>
            <person name="Turcotte B."/>
            <person name="Kopec K.O."/>
            <person name="Synnott J.M."/>
            <person name="Choo C."/>
            <person name="Paponov I."/>
            <person name="Finkler A."/>
            <person name="Soon Heng Tan C."/>
            <person name="Hutchins A.P."/>
            <person name="Weinmeier T."/>
            <person name="Rattei T."/>
            <person name="Chu J.S."/>
            <person name="Gimenez G."/>
            <person name="Irimia M."/>
            <person name="Rigden D.J."/>
            <person name="Fitzpatrick D.A."/>
            <person name="Lorenzo-Morales J."/>
            <person name="Bateman A."/>
            <person name="Chiu C.H."/>
            <person name="Tang P."/>
            <person name="Hegemann P."/>
            <person name="Fromm H."/>
            <person name="Raoult D."/>
            <person name="Greub G."/>
            <person name="Miranda-Saavedra D."/>
            <person name="Chen N."/>
            <person name="Nash P."/>
            <person name="Ginger M.L."/>
            <person name="Horn M."/>
            <person name="Schaap P."/>
            <person name="Caler L."/>
            <person name="Loftus B."/>
        </authorList>
    </citation>
    <scope>NUCLEOTIDE SEQUENCE [LARGE SCALE GENOMIC DNA]</scope>
    <source>
        <strain evidence="2 3">Neff</strain>
    </source>
</reference>
<dbReference type="AlphaFoldDB" id="L8H3H6"/>
<protein>
    <recommendedName>
        <fullName evidence="4">G domain-containing protein</fullName>
    </recommendedName>
</protein>
<keyword evidence="1" id="KW-0175">Coiled coil</keyword>
<proteinExistence type="predicted"/>
<evidence type="ECO:0000313" key="3">
    <source>
        <dbReference type="Proteomes" id="UP000011083"/>
    </source>
</evidence>
<sequence>MSTTTRRAVRVALVGLTGAGKTALGRLLCHSRPDLFTPSNSASSQTPGQVGELAYPELHLLLRVLDTMGLDDTQRPPEVVRQQTTQGIASLAGGVDFFFLCMKAERFTEPTYVAYKYLLEGVLGEGCLGNVWLVVTASGADLSRDSGAQQAWVRQSRSNRHFDEMVARLGADRIVTRPSLPPRDPAGREEEFNAQRRDEARAALLRVITANAPTRYTIAELEQAQEAYDRQCRKLEARAADEARRLREEQVRAATEQERAQLEQRLGEIEERLQRQLGELRASQQRAVEQAAVTYVQHKTRALDVVMEGLQVVGMVVSAGKCVLQ</sequence>
<name>L8H3H6_ACACF</name>
<dbReference type="KEGG" id="acan:ACA1_114110"/>
<dbReference type="Proteomes" id="UP000011083">
    <property type="component" value="Unassembled WGS sequence"/>
</dbReference>
<gene>
    <name evidence="2" type="ORF">ACA1_114110</name>
</gene>
<dbReference type="EMBL" id="KB007926">
    <property type="protein sequence ID" value="ELR20054.1"/>
    <property type="molecule type" value="Genomic_DNA"/>
</dbReference>
<dbReference type="VEuPathDB" id="AmoebaDB:ACA1_114110"/>
<dbReference type="Gene3D" id="3.40.50.300">
    <property type="entry name" value="P-loop containing nucleotide triphosphate hydrolases"/>
    <property type="match status" value="1"/>
</dbReference>
<feature type="coiled-coil region" evidence="1">
    <location>
        <begin position="218"/>
        <end position="290"/>
    </location>
</feature>
<dbReference type="GeneID" id="14920895"/>
<dbReference type="OrthoDB" id="8954335at2759"/>
<accession>L8H3H6</accession>
<dbReference type="RefSeq" id="XP_004342164.1">
    <property type="nucleotide sequence ID" value="XM_004342115.1"/>
</dbReference>
<evidence type="ECO:0000313" key="2">
    <source>
        <dbReference type="EMBL" id="ELR20054.1"/>
    </source>
</evidence>
<keyword evidence="3" id="KW-1185">Reference proteome</keyword>